<comment type="similarity">
    <text evidence="1">Belongs to the ComF/GntX family.</text>
</comment>
<evidence type="ECO:0000313" key="3">
    <source>
        <dbReference type="EMBL" id="PIR69650.1"/>
    </source>
</evidence>
<dbReference type="InterPro" id="IPR000836">
    <property type="entry name" value="PRTase_dom"/>
</dbReference>
<comment type="caution">
    <text evidence="3">The sequence shown here is derived from an EMBL/GenBank/DDBJ whole genome shotgun (WGS) entry which is preliminary data.</text>
</comment>
<dbReference type="Pfam" id="PF00156">
    <property type="entry name" value="Pribosyltran"/>
    <property type="match status" value="1"/>
</dbReference>
<dbReference type="PANTHER" id="PTHR47505:SF1">
    <property type="entry name" value="DNA UTILIZATION PROTEIN YHGH"/>
    <property type="match status" value="1"/>
</dbReference>
<dbReference type="EMBL" id="PFCO01000004">
    <property type="protein sequence ID" value="PIR69650.1"/>
    <property type="molecule type" value="Genomic_DNA"/>
</dbReference>
<name>A0A2H0TDM3_9BACT</name>
<evidence type="ECO:0000256" key="1">
    <source>
        <dbReference type="ARBA" id="ARBA00008007"/>
    </source>
</evidence>
<dbReference type="Gene3D" id="3.40.50.2020">
    <property type="match status" value="1"/>
</dbReference>
<sequence>MRMVFRLIHTALLKASGILFPERCFGCGKADELFCEACERFFASPERTRLSSGVIVLSLFHYSTPAVRKAIRHIKYRRAKRLAERFGGISAHYARDLSSLFPETHSPLLVPVPISQKTKRIRGYNHAEVFMEHVAKACNWETDMHAILKTTHTPSQTTLRTKMERKKNIRGSLTLAKNFSPKERAIILVDDVLTSGATLNECARILRDAGAEKIFGITIAKG</sequence>
<dbReference type="AlphaFoldDB" id="A0A2H0TDM3"/>
<dbReference type="Proteomes" id="UP000231503">
    <property type="component" value="Unassembled WGS sequence"/>
</dbReference>
<reference evidence="4" key="1">
    <citation type="submission" date="2017-09" db="EMBL/GenBank/DDBJ databases">
        <title>Depth-based differentiation of microbial function through sediment-hosted aquifers and enrichment of novel symbionts in the deep terrestrial subsurface.</title>
        <authorList>
            <person name="Probst A.J."/>
            <person name="Ladd B."/>
            <person name="Jarett J.K."/>
            <person name="Geller-Mcgrath D.E."/>
            <person name="Sieber C.M.K."/>
            <person name="Emerson J.B."/>
            <person name="Anantharaman K."/>
            <person name="Thomas B.C."/>
            <person name="Malmstrom R."/>
            <person name="Stieglmeier M."/>
            <person name="Klingl A."/>
            <person name="Woyke T."/>
            <person name="Ryan C.M."/>
            <person name="Banfield J.F."/>
        </authorList>
    </citation>
    <scope>NUCLEOTIDE SEQUENCE [LARGE SCALE GENOMIC DNA]</scope>
</reference>
<organism evidence="3 4">
    <name type="scientific">Candidatus Niyogibacteria bacterium CG10_big_fil_rev_8_21_14_0_10_46_36</name>
    <dbReference type="NCBI Taxonomy" id="1974726"/>
    <lineage>
        <taxon>Bacteria</taxon>
        <taxon>Candidatus Niyogiibacteriota</taxon>
    </lineage>
</organism>
<dbReference type="CDD" id="cd06223">
    <property type="entry name" value="PRTases_typeI"/>
    <property type="match status" value="1"/>
</dbReference>
<protein>
    <recommendedName>
        <fullName evidence="2">Phosphoribosyltransferase domain-containing protein</fullName>
    </recommendedName>
</protein>
<accession>A0A2H0TDM3</accession>
<gene>
    <name evidence="3" type="ORF">COU47_01970</name>
</gene>
<feature type="domain" description="Phosphoribosyltransferase" evidence="2">
    <location>
        <begin position="152"/>
        <end position="214"/>
    </location>
</feature>
<dbReference type="InterPro" id="IPR051910">
    <property type="entry name" value="ComF/GntX_DNA_util-trans"/>
</dbReference>
<dbReference type="SUPFAM" id="SSF53271">
    <property type="entry name" value="PRTase-like"/>
    <property type="match status" value="1"/>
</dbReference>
<proteinExistence type="inferred from homology"/>
<dbReference type="InterPro" id="IPR029057">
    <property type="entry name" value="PRTase-like"/>
</dbReference>
<dbReference type="PANTHER" id="PTHR47505">
    <property type="entry name" value="DNA UTILIZATION PROTEIN YHGH"/>
    <property type="match status" value="1"/>
</dbReference>
<evidence type="ECO:0000313" key="4">
    <source>
        <dbReference type="Proteomes" id="UP000231503"/>
    </source>
</evidence>
<evidence type="ECO:0000259" key="2">
    <source>
        <dbReference type="Pfam" id="PF00156"/>
    </source>
</evidence>